<dbReference type="PROSITE" id="PS51257">
    <property type="entry name" value="PROKAR_LIPOPROTEIN"/>
    <property type="match status" value="1"/>
</dbReference>
<evidence type="ECO:0000256" key="1">
    <source>
        <dbReference type="ARBA" id="ARBA00022448"/>
    </source>
</evidence>
<comment type="PTM">
    <text evidence="6">Binds 1 heme c group covalently per subunit.</text>
</comment>
<dbReference type="InterPro" id="IPR009056">
    <property type="entry name" value="Cyt_c-like_dom"/>
</dbReference>
<feature type="binding site" description="covalent" evidence="6">
    <location>
        <position position="56"/>
    </location>
    <ligand>
        <name>heme c</name>
        <dbReference type="ChEBI" id="CHEBI:61717"/>
    </ligand>
</feature>
<dbReference type="GO" id="GO:0020037">
    <property type="term" value="F:heme binding"/>
    <property type="evidence" value="ECO:0007669"/>
    <property type="project" value="InterPro"/>
</dbReference>
<dbReference type="PROSITE" id="PS51007">
    <property type="entry name" value="CYTC"/>
    <property type="match status" value="1"/>
</dbReference>
<evidence type="ECO:0000256" key="2">
    <source>
        <dbReference type="ARBA" id="ARBA00022617"/>
    </source>
</evidence>
<dbReference type="EMBL" id="WHPF01000007">
    <property type="protein sequence ID" value="NNV56010.1"/>
    <property type="molecule type" value="Genomic_DNA"/>
</dbReference>
<keyword evidence="1" id="KW-0813">Transport</keyword>
<comment type="caution">
    <text evidence="8">The sequence shown here is derived from an EMBL/GenBank/DDBJ whole genome shotgun (WGS) entry which is preliminary data.</text>
</comment>
<keyword evidence="4" id="KW-0249">Electron transport</keyword>
<sequence>MKKYLVSAALIALMAACGGETEKKEESEKPAEPAVTDVSANPDYKAGLALIAKSDCLTCHKVAEKLIGPAYQDVANKYAGQDTAIAYLSKKIIEGGSGVWGAIPMSAHPQLAQADVEQMVKYILLLKTN</sequence>
<gene>
    <name evidence="8" type="ORF">GD597_11110</name>
</gene>
<keyword evidence="2 6" id="KW-0349">Heme</keyword>
<dbReference type="Gene3D" id="1.10.760.10">
    <property type="entry name" value="Cytochrome c-like domain"/>
    <property type="match status" value="1"/>
</dbReference>
<dbReference type="AlphaFoldDB" id="A0A8J8FDE8"/>
<feature type="domain" description="Cytochrome c" evidence="7">
    <location>
        <begin position="42"/>
        <end position="127"/>
    </location>
</feature>
<evidence type="ECO:0000256" key="4">
    <source>
        <dbReference type="ARBA" id="ARBA00022982"/>
    </source>
</evidence>
<dbReference type="Pfam" id="PF00034">
    <property type="entry name" value="Cytochrom_C"/>
    <property type="match status" value="1"/>
</dbReference>
<dbReference type="InterPro" id="IPR036909">
    <property type="entry name" value="Cyt_c-like_dom_sf"/>
</dbReference>
<evidence type="ECO:0000259" key="7">
    <source>
        <dbReference type="PROSITE" id="PS51007"/>
    </source>
</evidence>
<evidence type="ECO:0000256" key="5">
    <source>
        <dbReference type="ARBA" id="ARBA00023004"/>
    </source>
</evidence>
<keyword evidence="3 6" id="KW-0479">Metal-binding</keyword>
<dbReference type="GO" id="GO:0005506">
    <property type="term" value="F:iron ion binding"/>
    <property type="evidence" value="ECO:0007669"/>
    <property type="project" value="InterPro"/>
</dbReference>
<dbReference type="InterPro" id="IPR002324">
    <property type="entry name" value="Cyt_c_ID"/>
</dbReference>
<name>A0A8J8FDE8_9BACT</name>
<feature type="binding site" description="covalent" evidence="6">
    <location>
        <position position="60"/>
    </location>
    <ligand>
        <name>heme c</name>
        <dbReference type="ChEBI" id="CHEBI:61717"/>
    </ligand>
</feature>
<proteinExistence type="predicted"/>
<dbReference type="Proteomes" id="UP000598971">
    <property type="component" value="Unassembled WGS sequence"/>
</dbReference>
<keyword evidence="5 6" id="KW-0408">Iron</keyword>
<reference evidence="8" key="1">
    <citation type="submission" date="2019-10" db="EMBL/GenBank/DDBJ databases">
        <title>Draft genome sequence of Panacibacter sp. KCS-6.</title>
        <authorList>
            <person name="Yim K.J."/>
        </authorList>
    </citation>
    <scope>NUCLEOTIDE SEQUENCE</scope>
    <source>
        <strain evidence="8">KCS-6</strain>
    </source>
</reference>
<dbReference type="PRINTS" id="PR00606">
    <property type="entry name" value="CYTCHROMECID"/>
</dbReference>
<evidence type="ECO:0000313" key="9">
    <source>
        <dbReference type="Proteomes" id="UP000598971"/>
    </source>
</evidence>
<protein>
    <submittedName>
        <fullName evidence="8">C-type cytochrome</fullName>
    </submittedName>
</protein>
<feature type="binding site" description="covalent" evidence="6">
    <location>
        <position position="105"/>
    </location>
    <ligand>
        <name>heme c</name>
        <dbReference type="ChEBI" id="CHEBI:61717"/>
    </ligand>
</feature>
<evidence type="ECO:0000256" key="3">
    <source>
        <dbReference type="ARBA" id="ARBA00022723"/>
    </source>
</evidence>
<dbReference type="GO" id="GO:0009055">
    <property type="term" value="F:electron transfer activity"/>
    <property type="evidence" value="ECO:0007669"/>
    <property type="project" value="InterPro"/>
</dbReference>
<evidence type="ECO:0000313" key="8">
    <source>
        <dbReference type="EMBL" id="NNV56010.1"/>
    </source>
</evidence>
<accession>A0A8J8FDE8</accession>
<organism evidence="8 9">
    <name type="scientific">Limnovirga soli</name>
    <dbReference type="NCBI Taxonomy" id="2656915"/>
    <lineage>
        <taxon>Bacteria</taxon>
        <taxon>Pseudomonadati</taxon>
        <taxon>Bacteroidota</taxon>
        <taxon>Chitinophagia</taxon>
        <taxon>Chitinophagales</taxon>
        <taxon>Chitinophagaceae</taxon>
        <taxon>Limnovirga</taxon>
    </lineage>
</organism>
<keyword evidence="9" id="KW-1185">Reference proteome</keyword>
<evidence type="ECO:0000256" key="6">
    <source>
        <dbReference type="PIRSR" id="PIRSR602324-1"/>
    </source>
</evidence>
<dbReference type="RefSeq" id="WP_171607951.1">
    <property type="nucleotide sequence ID" value="NZ_WHPF01000007.1"/>
</dbReference>
<dbReference type="SUPFAM" id="SSF46626">
    <property type="entry name" value="Cytochrome c"/>
    <property type="match status" value="1"/>
</dbReference>